<dbReference type="GO" id="GO:0009307">
    <property type="term" value="P:DNA restriction-modification system"/>
    <property type="evidence" value="ECO:0007669"/>
    <property type="project" value="UniProtKB-KW"/>
</dbReference>
<dbReference type="SUPFAM" id="SSF53335">
    <property type="entry name" value="S-adenosyl-L-methionine-dependent methyltransferases"/>
    <property type="match status" value="1"/>
</dbReference>
<reference evidence="9 10" key="2">
    <citation type="submission" date="2019-01" db="EMBL/GenBank/DDBJ databases">
        <authorList>
            <person name="Li Y."/>
        </authorList>
    </citation>
    <scope>NUCLEOTIDE SEQUENCE [LARGE SCALE GENOMIC DNA]</scope>
    <source>
        <strain evidence="9 10">SK2B-1</strain>
    </source>
</reference>
<feature type="region of interest" description="Disordered" evidence="8">
    <location>
        <begin position="185"/>
        <end position="326"/>
    </location>
</feature>
<gene>
    <name evidence="9" type="ORF">D2T30_22770</name>
</gene>
<dbReference type="EMBL" id="SAUZ01000065">
    <property type="protein sequence ID" value="RWR15899.1"/>
    <property type="molecule type" value="Genomic_DNA"/>
</dbReference>
<dbReference type="EC" id="2.1.1.37" evidence="1"/>
<dbReference type="GO" id="GO:0044027">
    <property type="term" value="P:negative regulation of gene expression via chromosomal CpG island methylation"/>
    <property type="evidence" value="ECO:0007669"/>
    <property type="project" value="TreeGrafter"/>
</dbReference>
<evidence type="ECO:0000256" key="4">
    <source>
        <dbReference type="ARBA" id="ARBA00022691"/>
    </source>
</evidence>
<dbReference type="Gene3D" id="3.40.50.150">
    <property type="entry name" value="Vaccinia Virus protein VP39"/>
    <property type="match status" value="1"/>
</dbReference>
<sequence>MTASCGACWRGRCDVVLPPRPRNGLSLCAGTGGLDLGVMLAEPGFHTRCWVEWAEYPRDCIIAAQRAGYFAPAPIWDDVTTFDGRPWRGRIDTILAGFSCQPVSLAGKRKGADDERYLWPEVARIIREIEPDWVFLENVPGLIPLGGEAVLRELWEMGWTPACGLFSAGETGATHERQRVFIVAHRDRQQLRPDRGEPGAGTDRGNDAGRSCGTDLVDTPSVGRGEGRPEPEVRSGRDTAASAGGAVDNAERVGQSTKRHDHGRDERHQFGATGQHALADAGGAGPQGRERPGPSGEWHWPPAHGSAAERGRPRLHPPGPADMDGWRHALAARPDLAPSLGLNDALIWANRLSQDLETADRGEGET</sequence>
<dbReference type="PANTHER" id="PTHR10629">
    <property type="entry name" value="CYTOSINE-SPECIFIC METHYLTRANSFERASE"/>
    <property type="match status" value="1"/>
</dbReference>
<dbReference type="Proteomes" id="UP000284476">
    <property type="component" value="Unassembled WGS sequence"/>
</dbReference>
<dbReference type="InterPro" id="IPR029063">
    <property type="entry name" value="SAM-dependent_MTases_sf"/>
</dbReference>
<evidence type="ECO:0000256" key="3">
    <source>
        <dbReference type="ARBA" id="ARBA00022679"/>
    </source>
</evidence>
<evidence type="ECO:0000256" key="6">
    <source>
        <dbReference type="ARBA" id="ARBA00047422"/>
    </source>
</evidence>
<evidence type="ECO:0000256" key="7">
    <source>
        <dbReference type="PROSITE-ProRule" id="PRU01016"/>
    </source>
</evidence>
<feature type="compositionally biased region" description="Basic and acidic residues" evidence="8">
    <location>
        <begin position="185"/>
        <end position="197"/>
    </location>
</feature>
<dbReference type="InterPro" id="IPR001525">
    <property type="entry name" value="C5_MeTfrase"/>
</dbReference>
<evidence type="ECO:0000256" key="1">
    <source>
        <dbReference type="ARBA" id="ARBA00011975"/>
    </source>
</evidence>
<comment type="caution">
    <text evidence="9">The sequence shown here is derived from an EMBL/GenBank/DDBJ whole genome shotgun (WGS) entry which is preliminary data.</text>
</comment>
<evidence type="ECO:0000256" key="5">
    <source>
        <dbReference type="ARBA" id="ARBA00022747"/>
    </source>
</evidence>
<keyword evidence="5" id="KW-0680">Restriction system</keyword>
<keyword evidence="4 7" id="KW-0949">S-adenosyl-L-methionine</keyword>
<evidence type="ECO:0000256" key="8">
    <source>
        <dbReference type="SAM" id="MobiDB-lite"/>
    </source>
</evidence>
<dbReference type="GO" id="GO:0032259">
    <property type="term" value="P:methylation"/>
    <property type="evidence" value="ECO:0007669"/>
    <property type="project" value="UniProtKB-KW"/>
</dbReference>
<dbReference type="PANTHER" id="PTHR10629:SF52">
    <property type="entry name" value="DNA (CYTOSINE-5)-METHYLTRANSFERASE 1"/>
    <property type="match status" value="1"/>
</dbReference>
<feature type="compositionally biased region" description="Basic and acidic residues" evidence="8">
    <location>
        <begin position="225"/>
        <end position="237"/>
    </location>
</feature>
<protein>
    <recommendedName>
        <fullName evidence="1">DNA (cytosine-5-)-methyltransferase</fullName>
        <ecNumber evidence="1">2.1.1.37</ecNumber>
    </recommendedName>
</protein>
<evidence type="ECO:0000313" key="9">
    <source>
        <dbReference type="EMBL" id="RWR15899.1"/>
    </source>
</evidence>
<organism evidence="9 10">
    <name type="scientific">Paenirhodobacter populi</name>
    <dbReference type="NCBI Taxonomy" id="2306993"/>
    <lineage>
        <taxon>Bacteria</taxon>
        <taxon>Pseudomonadati</taxon>
        <taxon>Pseudomonadota</taxon>
        <taxon>Alphaproteobacteria</taxon>
        <taxon>Rhodobacterales</taxon>
        <taxon>Rhodobacter group</taxon>
        <taxon>Paenirhodobacter</taxon>
    </lineage>
</organism>
<feature type="active site" evidence="7">
    <location>
        <position position="100"/>
    </location>
</feature>
<dbReference type="RefSeq" id="WP_128210644.1">
    <property type="nucleotide sequence ID" value="NZ_JBHRSO010000060.1"/>
</dbReference>
<reference evidence="9 10" key="1">
    <citation type="submission" date="2019-01" db="EMBL/GenBank/DDBJ databases">
        <title>Sinorhodobacter populi sp. nov. isolated from the symptomatic bark tissue of Populus euramericana canker.</title>
        <authorList>
            <person name="Xu G."/>
        </authorList>
    </citation>
    <scope>NUCLEOTIDE SEQUENCE [LARGE SCALE GENOMIC DNA]</scope>
    <source>
        <strain evidence="9 10">SK2B-1</strain>
    </source>
</reference>
<name>A0A443J687_9RHOB</name>
<dbReference type="AlphaFoldDB" id="A0A443J687"/>
<keyword evidence="3 7" id="KW-0808">Transferase</keyword>
<comment type="similarity">
    <text evidence="7">Belongs to the class I-like SAM-binding methyltransferase superfamily. C5-methyltransferase family.</text>
</comment>
<evidence type="ECO:0000313" key="10">
    <source>
        <dbReference type="Proteomes" id="UP000284476"/>
    </source>
</evidence>
<dbReference type="GO" id="GO:0003886">
    <property type="term" value="F:DNA (cytosine-5-)-methyltransferase activity"/>
    <property type="evidence" value="ECO:0007669"/>
    <property type="project" value="UniProtKB-EC"/>
</dbReference>
<dbReference type="InterPro" id="IPR050390">
    <property type="entry name" value="C5-Methyltransferase"/>
</dbReference>
<accession>A0A443J687</accession>
<comment type="catalytic activity">
    <reaction evidence="6">
        <text>a 2'-deoxycytidine in DNA + S-adenosyl-L-methionine = a 5-methyl-2'-deoxycytidine in DNA + S-adenosyl-L-homocysteine + H(+)</text>
        <dbReference type="Rhea" id="RHEA:13681"/>
        <dbReference type="Rhea" id="RHEA-COMP:11369"/>
        <dbReference type="Rhea" id="RHEA-COMP:11370"/>
        <dbReference type="ChEBI" id="CHEBI:15378"/>
        <dbReference type="ChEBI" id="CHEBI:57856"/>
        <dbReference type="ChEBI" id="CHEBI:59789"/>
        <dbReference type="ChEBI" id="CHEBI:85452"/>
        <dbReference type="ChEBI" id="CHEBI:85454"/>
        <dbReference type="EC" id="2.1.1.37"/>
    </reaction>
</comment>
<keyword evidence="2 7" id="KW-0489">Methyltransferase</keyword>
<evidence type="ECO:0000256" key="2">
    <source>
        <dbReference type="ARBA" id="ARBA00022603"/>
    </source>
</evidence>
<proteinExistence type="inferred from homology"/>
<dbReference type="GO" id="GO:0003677">
    <property type="term" value="F:DNA binding"/>
    <property type="evidence" value="ECO:0007669"/>
    <property type="project" value="TreeGrafter"/>
</dbReference>
<dbReference type="PRINTS" id="PR00105">
    <property type="entry name" value="C5METTRFRASE"/>
</dbReference>
<dbReference type="PROSITE" id="PS51679">
    <property type="entry name" value="SAM_MT_C5"/>
    <property type="match status" value="1"/>
</dbReference>
<dbReference type="Pfam" id="PF00145">
    <property type="entry name" value="DNA_methylase"/>
    <property type="match status" value="1"/>
</dbReference>